<gene>
    <name evidence="3" type="ORF">A3B90_00505</name>
</gene>
<proteinExistence type="predicted"/>
<dbReference type="STRING" id="1798676.A3B90_00505"/>
<dbReference type="InterPro" id="IPR036365">
    <property type="entry name" value="PGBD-like_sf"/>
</dbReference>
<evidence type="ECO:0000259" key="2">
    <source>
        <dbReference type="Pfam" id="PF01471"/>
    </source>
</evidence>
<feature type="domain" description="Peptidoglycan binding-like" evidence="2">
    <location>
        <begin position="2176"/>
        <end position="2232"/>
    </location>
</feature>
<dbReference type="InterPro" id="IPR036366">
    <property type="entry name" value="PGBDSf"/>
</dbReference>
<reference evidence="3 4" key="1">
    <citation type="journal article" date="2016" name="Nat. Commun.">
        <title>Thousands of microbial genomes shed light on interconnected biogeochemical processes in an aquifer system.</title>
        <authorList>
            <person name="Anantharaman K."/>
            <person name="Brown C.T."/>
            <person name="Hug L.A."/>
            <person name="Sharon I."/>
            <person name="Castelle C.J."/>
            <person name="Probst A.J."/>
            <person name="Thomas B.C."/>
            <person name="Singh A."/>
            <person name="Wilkins M.J."/>
            <person name="Karaoz U."/>
            <person name="Brodie E.L."/>
            <person name="Williams K.H."/>
            <person name="Hubbard S.S."/>
            <person name="Banfield J.F."/>
        </authorList>
    </citation>
    <scope>NUCLEOTIDE SEQUENCE [LARGE SCALE GENOMIC DNA]</scope>
</reference>
<organism evidence="3 4">
    <name type="scientific">Candidatus Magasanikbacteria bacterium RIFCSPHIGHO2_02_FULL_41_13</name>
    <dbReference type="NCBI Taxonomy" id="1798676"/>
    <lineage>
        <taxon>Bacteria</taxon>
        <taxon>Candidatus Magasanikiibacteriota</taxon>
    </lineage>
</organism>
<feature type="compositionally biased region" description="Gly residues" evidence="1">
    <location>
        <begin position="1912"/>
        <end position="1922"/>
    </location>
</feature>
<dbReference type="Proteomes" id="UP000178742">
    <property type="component" value="Unassembled WGS sequence"/>
</dbReference>
<feature type="region of interest" description="Disordered" evidence="1">
    <location>
        <begin position="1901"/>
        <end position="1935"/>
    </location>
</feature>
<evidence type="ECO:0000313" key="4">
    <source>
        <dbReference type="Proteomes" id="UP000178742"/>
    </source>
</evidence>
<dbReference type="Gene3D" id="1.10.101.10">
    <property type="entry name" value="PGBD-like superfamily/PGBD"/>
    <property type="match status" value="2"/>
</dbReference>
<comment type="caution">
    <text evidence="3">The sequence shown here is derived from an EMBL/GenBank/DDBJ whole genome shotgun (WGS) entry which is preliminary data.</text>
</comment>
<evidence type="ECO:0000256" key="1">
    <source>
        <dbReference type="SAM" id="MobiDB-lite"/>
    </source>
</evidence>
<dbReference type="Pfam" id="PF01471">
    <property type="entry name" value="PG_binding_1"/>
    <property type="match status" value="2"/>
</dbReference>
<protein>
    <recommendedName>
        <fullName evidence="2">Peptidoglycan binding-like domain-containing protein</fullName>
    </recommendedName>
</protein>
<sequence length="2235" mass="225523">MRGSLLRVPHTLKQRVFTGLFVALVSIFGAFYSAGAVHAEVCTWDGDTDTLFSTAGNWDCTPSADDDFVLNATAFDADLDMAAINSLTVAAGYTGSITQSVDTSVAGDMSIAGNGGSYKIADTKVLTLAGSLTVTGAGIFNGDFAASTTVQMTGAAKTIGGDGSTTFDNLTIAGTETLAGNVTSTNSVVIIAAATLDAGAFNLAFTADGTPFIKPAGTFTAGTGTVVYNNVGVTNIASTSYYNVILAGVSTLLDHTTTTAVMTLTSTGSLDAAGFNLAFTAAGTPFVKPAATFTSNLGTVIYSGVGATNIASTSYYNLIVSTTGSLLDLTTSTNVLTIADSGSSLDSGYDLEFTAAGTPFVNNGTFTGSAGSVFYTNAGATNIATGTYFALGISTAGTLVGNVTSTDALTLPNTFSLDAGVYNLAFTSIGTPFNKAPGATFTAGTGTVVYSSAGATNIASTSYYNVIVNGAGTLLDHTTSTNVLTLTNDSSLDAGAFNLAFTSIGTPFNKAPGATFTAGTGTVVYSSAGATNIASTSYYNVIVNGAGTLLDHTTSTNVLTLTNDSSLDAGAFNLAFTSAGTPFNKAPGATFTAGTGTVIYSKALNAINIASTSYNNIIVNGLGTLLDHTTTTAVMTLIDGASLDAGGFNLAFTAAGTPFAKAGATFTSNLGTVIYSGVGATNIASTSYYNLIVSTTGSLLDLTTSTNVLTIADSGSSLDSGYDLEFTAAGTPFVNNGTFTASAGSVFYTDGVGANIATGTYFGLGISTAGTLVGNVTSTDVLTLPNTFSLSAGAYNLAFTGSGTPFNKAPGATFTAGTGTVVYDNAGATNIASTSYYNVIIAVPGTLLDHTTTTNAMTIPNTFSLDAGAFNLAFTGAGTVFNKAPGATFTAGTGTVVYENPGVAVNIASTSYYNVIINANGTLIGNTTSTNVMTLSPDQTLDAAGFSLAFTAGGTPFVKPSGTFTANSGTVVYNFDGATNIASTTYYNLVIGSTNAVLIADTTSTNVITLTAGSTFNPVVYNLAVTGSGTPILNQGGTFDANGATVVYSNVGAVNIASSTYNNLVLAGTDTLLDHTSSTQFTYIRPGATFSIGVYNFAIGANGTPFVNQGGTFDASSGTVIYNGAGATNIASSTYNNLIINTTGTLLDSVSSTNYVRIVAAASLDIGTFNLALQSNGTPLLNLGTLDTDAGTVIYNGVGATNIASSTYLNLIVNTDGSLLDHTTTTNVLTLTTAGTLASAYNLEFTAAGTPFVNDGTFTASAGTVSYNNVGATNIATGTYYNLIPGTAATLVGNVTSTNVLTIPSGKSLALGTYILDLSGTGTPLVNNGSFAASSTASTVVYSGAGETHIAGGEYYDLQIASDLAILDANATSTNLLLINSTKTLDAANRTINLSAVGTPFVNNGTFTASTSVFIYSGAGETYTAAASYYDLQDASTLLILGANATSTNVLTINSGKTLDAGSRTLQLTGIGTPLVINGTWTASSSAVLYSGAGATNITSAIYYNLTAGSTNGILAGAVTSTNILTIPSTGALNATGYTMNLSGTGTPLVVSGTFTASTSTVKYSGAGATNLASETYYNLVASSTNGILGGNVTSTNALTINAGSALNLTGYIVNLTGTGTPLVINGTFTESTSTMMYSGEGVTNITTSTYYNLKVNSTNGILAGNVTSTNVLTVTAVGALNAGGYTTILTGSGAPFVVSGTLTESTSTFKFMSAGTVTTTAESYYNVTLGAGTYNLGGDSTSTGAFINGGTFSIASGRTLNASGTYNNNGTVTETGAIQHPSESSDITDNASTPVANVDTAAQIVYLTVEDQDGNLDASAVDTITGTSINASTYSDDENVTLTETGADTGIFRGFVSVALSSLGQDQNGFSELSSNGTFTLAFADSKDAGDTGSDTATYTGSTFNGSSGSSHGGGGGGGGVRISTPNPQPVTDPSVIGGINSQTLSFPDNSPHEVKIGTTVHHVTAVSATDKFATVIVESNPIKFVIRKNEVKKLDTNKDKKFDMSVTYLGFVSGVPKFIFKDLLPPKKVTTTPVVVSPAPSPVVTPVVTPPAAVVPVTPVVVPSSYQFTKDLRLGSNGKDVEELQKVLKSLGYFTVVPNGNYGPMTRASVMKFQQAKGISQVGAVGPATRAALNALSGVIAPTAVVNPSPVAPVASPLVTAPVQFNRNLVFGSNGADVKALQQILKNLGYFTVVPNGNYGPMTREAVIKFQKAKGIAPLGYVGPNTRNALNSL</sequence>
<evidence type="ECO:0000313" key="3">
    <source>
        <dbReference type="EMBL" id="OGH67056.1"/>
    </source>
</evidence>
<feature type="domain" description="Peptidoglycan binding-like" evidence="2">
    <location>
        <begin position="2079"/>
        <end position="2135"/>
    </location>
</feature>
<dbReference type="SUPFAM" id="SSF47090">
    <property type="entry name" value="PGBD-like"/>
    <property type="match status" value="2"/>
</dbReference>
<dbReference type="EMBL" id="MFPX01000007">
    <property type="protein sequence ID" value="OGH67056.1"/>
    <property type="molecule type" value="Genomic_DNA"/>
</dbReference>
<accession>A0A1F6M618</accession>
<dbReference type="InterPro" id="IPR002477">
    <property type="entry name" value="Peptidoglycan-bd-like"/>
</dbReference>
<name>A0A1F6M618_9BACT</name>